<gene>
    <name evidence="7" type="ORF">PLBR_LOCUS4069</name>
</gene>
<geneLocation type="mitochondrion" evidence="7"/>
<evidence type="ECO:0000256" key="3">
    <source>
        <dbReference type="ARBA" id="ARBA00022989"/>
    </source>
</evidence>
<feature type="transmembrane region" description="Helical" evidence="5">
    <location>
        <begin position="333"/>
        <end position="354"/>
    </location>
</feature>
<comment type="subcellular location">
    <subcellularLocation>
        <location evidence="1">Membrane</location>
        <topology evidence="1">Multi-pass membrane protein</topology>
    </subcellularLocation>
</comment>
<dbReference type="InterPro" id="IPR035952">
    <property type="entry name" value="Rhomboid-like_sf"/>
</dbReference>
<dbReference type="Gene3D" id="1.20.1540.10">
    <property type="entry name" value="Rhomboid-like"/>
    <property type="match status" value="1"/>
</dbReference>
<evidence type="ECO:0000256" key="2">
    <source>
        <dbReference type="ARBA" id="ARBA00022692"/>
    </source>
</evidence>
<proteinExistence type="predicted"/>
<dbReference type="GO" id="GO:0004252">
    <property type="term" value="F:serine-type endopeptidase activity"/>
    <property type="evidence" value="ECO:0007669"/>
    <property type="project" value="InterPro"/>
</dbReference>
<organism evidence="7 8">
    <name type="scientific">Plasmodiophora brassicae</name>
    <name type="common">Clubroot disease agent</name>
    <dbReference type="NCBI Taxonomy" id="37360"/>
    <lineage>
        <taxon>Eukaryota</taxon>
        <taxon>Sar</taxon>
        <taxon>Rhizaria</taxon>
        <taxon>Endomyxa</taxon>
        <taxon>Phytomyxea</taxon>
        <taxon>Plasmodiophorida</taxon>
        <taxon>Plasmodiophoridae</taxon>
        <taxon>Plasmodiophora</taxon>
    </lineage>
</organism>
<feature type="transmembrane region" description="Helical" evidence="5">
    <location>
        <begin position="391"/>
        <end position="409"/>
    </location>
</feature>
<protein>
    <recommendedName>
        <fullName evidence="6">Peptidase S54 rhomboid domain-containing protein</fullName>
    </recommendedName>
</protein>
<evidence type="ECO:0000256" key="5">
    <source>
        <dbReference type="SAM" id="Phobius"/>
    </source>
</evidence>
<evidence type="ECO:0000256" key="4">
    <source>
        <dbReference type="ARBA" id="ARBA00023136"/>
    </source>
</evidence>
<keyword evidence="7" id="KW-0496">Mitochondrion</keyword>
<dbReference type="GO" id="GO:0016020">
    <property type="term" value="C:membrane"/>
    <property type="evidence" value="ECO:0007669"/>
    <property type="project" value="UniProtKB-SubCell"/>
</dbReference>
<feature type="transmembrane region" description="Helical" evidence="5">
    <location>
        <begin position="6"/>
        <end position="25"/>
    </location>
</feature>
<dbReference type="Proteomes" id="UP000290189">
    <property type="component" value="Unassembled WGS sequence"/>
</dbReference>
<keyword evidence="3 5" id="KW-1133">Transmembrane helix</keyword>
<reference evidence="7 8" key="1">
    <citation type="submission" date="2018-03" db="EMBL/GenBank/DDBJ databases">
        <authorList>
            <person name="Fogelqvist J."/>
        </authorList>
    </citation>
    <scope>NUCLEOTIDE SEQUENCE [LARGE SCALE GENOMIC DNA]</scope>
</reference>
<feature type="transmembrane region" description="Helical" evidence="5">
    <location>
        <begin position="272"/>
        <end position="291"/>
    </location>
</feature>
<keyword evidence="4 5" id="KW-0472">Membrane</keyword>
<sequence length="412" mass="44212">MNGHFVLGHFVFVVTVATSAAMLVCGAMPDRPLPPDHVQQRDIAHVRTVADGAAPDLPSSGLSAPSLVDGNTSIVESARDLVYRLERERVTLRKRMLVVVISCAGASAAQFVVAHFDWRSLPWRTLAFGHVTGLLGDIVYGKPPVMTAALMVATLDTSRKASHHWRHTWSKVLRQLDADERNSTGMPLEEDRRSQARLQKLTLTVNADFASRFGYSLDDVFASGTRLRWLTQAIKCGFVHHPTIENHLIGNVLHLLLQCTFTEKLHGSQRMLLMHISSILGGAFAHVLVAQRTGNSSREMRRFGFGASGASYGHAGAFVAAAAAGTLSSSVSYLSICMLLLTAQMLPGMVVGAVKTMTAGASSTPTSHAGHVGGFVTGVLVQRLFDGAQFSGLSLLTFFFVLLGAIATGPRG</sequence>
<feature type="transmembrane region" description="Helical" evidence="5">
    <location>
        <begin position="303"/>
        <end position="327"/>
    </location>
</feature>
<accession>A0A3P3Y9N9</accession>
<name>A0A3P3Y9N9_PLABS</name>
<evidence type="ECO:0000313" key="8">
    <source>
        <dbReference type="Proteomes" id="UP000290189"/>
    </source>
</evidence>
<feature type="transmembrane region" description="Helical" evidence="5">
    <location>
        <begin position="96"/>
        <end position="116"/>
    </location>
</feature>
<dbReference type="InterPro" id="IPR022764">
    <property type="entry name" value="Peptidase_S54_rhomboid_dom"/>
</dbReference>
<evidence type="ECO:0000256" key="1">
    <source>
        <dbReference type="ARBA" id="ARBA00004141"/>
    </source>
</evidence>
<evidence type="ECO:0000313" key="7">
    <source>
        <dbReference type="EMBL" id="SPQ96854.1"/>
    </source>
</evidence>
<evidence type="ECO:0000259" key="6">
    <source>
        <dbReference type="Pfam" id="PF01694"/>
    </source>
</evidence>
<feature type="domain" description="Peptidase S54 rhomboid" evidence="6">
    <location>
        <begin position="236"/>
        <end position="382"/>
    </location>
</feature>
<dbReference type="SUPFAM" id="SSF144091">
    <property type="entry name" value="Rhomboid-like"/>
    <property type="match status" value="1"/>
</dbReference>
<dbReference type="EMBL" id="OVEO01000006">
    <property type="protein sequence ID" value="SPQ96854.1"/>
    <property type="molecule type" value="Genomic_DNA"/>
</dbReference>
<dbReference type="Pfam" id="PF01694">
    <property type="entry name" value="Rhomboid"/>
    <property type="match status" value="1"/>
</dbReference>
<dbReference type="AlphaFoldDB" id="A0A3P3Y9N9"/>
<keyword evidence="2 5" id="KW-0812">Transmembrane</keyword>